<name>A0A0G4J765_PLABS</name>
<dbReference type="OrthoDB" id="10550360at2759"/>
<evidence type="ECO:0000313" key="5">
    <source>
        <dbReference type="Proteomes" id="UP000290189"/>
    </source>
</evidence>
<evidence type="ECO:0000313" key="2">
    <source>
        <dbReference type="EMBL" id="CEP03458.1"/>
    </source>
</evidence>
<dbReference type="EMBL" id="OVEO01000004">
    <property type="protein sequence ID" value="SPQ95689.1"/>
    <property type="molecule type" value="Genomic_DNA"/>
</dbReference>
<geneLocation type="mitochondrion" evidence="3"/>
<evidence type="ECO:0000313" key="4">
    <source>
        <dbReference type="Proteomes" id="UP000039324"/>
    </source>
</evidence>
<evidence type="ECO:0000313" key="3">
    <source>
        <dbReference type="EMBL" id="SPQ95689.1"/>
    </source>
</evidence>
<keyword evidence="3" id="KW-0496">Mitochondrion</keyword>
<dbReference type="AlphaFoldDB" id="A0A0G4J765"/>
<gene>
    <name evidence="2" type="ORF">PBRA_003218</name>
    <name evidence="3" type="ORF">PLBR_LOCUS2904</name>
</gene>
<feature type="region of interest" description="Disordered" evidence="1">
    <location>
        <begin position="109"/>
        <end position="129"/>
    </location>
</feature>
<protein>
    <submittedName>
        <fullName evidence="2">Uncharacterized protein</fullName>
    </submittedName>
</protein>
<evidence type="ECO:0000256" key="1">
    <source>
        <dbReference type="SAM" id="MobiDB-lite"/>
    </source>
</evidence>
<dbReference type="Proteomes" id="UP000039324">
    <property type="component" value="Unassembled WGS sequence"/>
</dbReference>
<sequence>MDGAGGAIAAKVIDDDGLVKEIMDDDDQPLAKRARVVIDPKTIQLLTDSYRAHFSDFAKSRKKVTQLIPNRVWTKVYADYLHNSTPSERFEEKTLRSRLRSALVHSGDSREVVSNDDTASEGAGNAHLDDDDLSARTQLKKITKSLDDILKRLAAVEQKQDAQLTKSLDDVLKAQLRALKLAELKVLLDVGKIQAGEYADQVDAIVHPLYQAPHL</sequence>
<keyword evidence="4" id="KW-1185">Reference proteome</keyword>
<organism evidence="2 4">
    <name type="scientific">Plasmodiophora brassicae</name>
    <name type="common">Clubroot disease agent</name>
    <dbReference type="NCBI Taxonomy" id="37360"/>
    <lineage>
        <taxon>Eukaryota</taxon>
        <taxon>Sar</taxon>
        <taxon>Rhizaria</taxon>
        <taxon>Endomyxa</taxon>
        <taxon>Phytomyxea</taxon>
        <taxon>Plasmodiophorida</taxon>
        <taxon>Plasmodiophoridae</taxon>
        <taxon>Plasmodiophora</taxon>
    </lineage>
</organism>
<proteinExistence type="predicted"/>
<dbReference type="Proteomes" id="UP000290189">
    <property type="component" value="Unassembled WGS sequence"/>
</dbReference>
<accession>A0A0G4J765</accession>
<dbReference type="EMBL" id="CDSF01000144">
    <property type="protein sequence ID" value="CEP03458.1"/>
    <property type="molecule type" value="Genomic_DNA"/>
</dbReference>
<reference evidence="2 4" key="1">
    <citation type="submission" date="2015-02" db="EMBL/GenBank/DDBJ databases">
        <authorList>
            <person name="Chooi Y.-H."/>
        </authorList>
    </citation>
    <scope>NUCLEOTIDE SEQUENCE [LARGE SCALE GENOMIC DNA]</scope>
    <source>
        <strain evidence="2">E3</strain>
    </source>
</reference>
<reference evidence="3 5" key="2">
    <citation type="submission" date="2018-03" db="EMBL/GenBank/DDBJ databases">
        <authorList>
            <person name="Fogelqvist J."/>
        </authorList>
    </citation>
    <scope>NUCLEOTIDE SEQUENCE [LARGE SCALE GENOMIC DNA]</scope>
</reference>